<sequence length="1215" mass="138041">MDNALLGTKELASPEQTAPGSTGRYVVPTGRVVVPTGMYVIPAGSKDLSRVGSITFLESQPNSQQLDNKDLQQIHPDDLEEIDSRWHMAMLTMRARRFLKNTGRKFSLNGNKTIGFDKSKVKCYNCHKRGHFARKCRAPRSQDTKHKERTKRNVPMETHASATLVSCDGLGGYDWSDQAKEEEFMNQPIVSETTVKKPVVETSEAKATTDKYKDVRKNFGSSLIEDWISDNEDEAESKPKTEKKTIKPSFVKIEFVKSKEQVKYPKKTTIKQGNMSYLIDYEEIDKGYVAFRGNHKGEKITCKGKFDAKAYEGFFVGYSLNSKAFRVFNSRTRIVEENLHIRFSENTPNVVGSAPDWVFDIDALTRKINYEPMAVGTQSNGFSSKDDEFQPSSDSGKKVDEDQSKGSECRDQEKDDNVNSTNNVNAASTNRFYIVSENISNKLPFNPDMPALEDINTFNSSSDHKDDDEEADMNNMDTTIQVSPAPTTRIHKYHPLDQVIGDLHSTTQTRNMSKNLEEHRLMSKVFFSMEILKKRYMFANLKDLKIRTFLIKFTKWKKLLEHEVKNANTLMETQKSLLKDEDGEEVDVHMYRSMIGSLMYLTSLRPDIMFAVCFWTTAKAKTINGEVRLQVLVDGKKVIITESTVKRDLQLQDAEGVDCLPNAAIFEQLTLMGGKERMSAMLSLDATFSMEMVPFGHCPEGNGDASSIIIENLPPSDHAADLPDDESVNPEPAPVIHHHAPAPPEGYIDDDDIEDDEEDQDEDPEEEPIKQVVLEQNNMDVFALHMNPQPAGNINGWLIEDDDEEVEEDGVKDVDDEDDEEMKVNEEDEDDGVDDNEDEAEVINAYEEVDPLNRPPPTSDEETEFAPPVVQIADEPPIYTASAPCVDDPYAMVRDAAMAAREDDDDDITIPRDPQPLESRGSPRDPQLFSFICSTFILLKTMPPKRRSQTNPQPLLTQEAVNQLVRDGIEVAIRAERERVATLGLEVANEKPWTEVKKMMIDAYTERFNELALLCPDVVPNEKKKVELYIKGLPEVIKGKTTSSRPAMLNDVMRMAHTLIEQKIQAKNERVAKGNKRRWENNNQAEEITLCTAWCNAMDNYGMRDTMKRGFWSQVFANFDKEMRGTIRGYDTIVIKWKHSIRPKIVAYSVFYDSVQRMDESGSSNLALFQKALAEFETQYGYPFTMEACWRILKNHPAWTEIEMPSFNQRHNNEV</sequence>
<name>A0A6L2LDX8_TANCI</name>
<dbReference type="Pfam" id="PF25597">
    <property type="entry name" value="SH3_retrovirus"/>
    <property type="match status" value="1"/>
</dbReference>
<dbReference type="Gene3D" id="4.10.60.10">
    <property type="entry name" value="Zinc finger, CCHC-type"/>
    <property type="match status" value="1"/>
</dbReference>
<proteinExistence type="predicted"/>
<evidence type="ECO:0000256" key="1">
    <source>
        <dbReference type="PROSITE-ProRule" id="PRU00047"/>
    </source>
</evidence>
<dbReference type="InterPro" id="IPR036875">
    <property type="entry name" value="Znf_CCHC_sf"/>
</dbReference>
<dbReference type="AlphaFoldDB" id="A0A6L2LDX8"/>
<feature type="compositionally biased region" description="Basic and acidic residues" evidence="2">
    <location>
        <begin position="395"/>
        <end position="417"/>
    </location>
</feature>
<dbReference type="PANTHER" id="PTHR45023">
    <property type="match status" value="1"/>
</dbReference>
<reference evidence="4" key="1">
    <citation type="journal article" date="2019" name="Sci. Rep.">
        <title>Draft genome of Tanacetum cinerariifolium, the natural source of mosquito coil.</title>
        <authorList>
            <person name="Yamashiro T."/>
            <person name="Shiraishi A."/>
            <person name="Satake H."/>
            <person name="Nakayama K."/>
        </authorList>
    </citation>
    <scope>NUCLEOTIDE SEQUENCE</scope>
</reference>
<gene>
    <name evidence="4" type="ORF">Tci_031317</name>
</gene>
<organism evidence="4">
    <name type="scientific">Tanacetum cinerariifolium</name>
    <name type="common">Dalmatian daisy</name>
    <name type="synonym">Chrysanthemum cinerariifolium</name>
    <dbReference type="NCBI Taxonomy" id="118510"/>
    <lineage>
        <taxon>Eukaryota</taxon>
        <taxon>Viridiplantae</taxon>
        <taxon>Streptophyta</taxon>
        <taxon>Embryophyta</taxon>
        <taxon>Tracheophyta</taxon>
        <taxon>Spermatophyta</taxon>
        <taxon>Magnoliopsida</taxon>
        <taxon>eudicotyledons</taxon>
        <taxon>Gunneridae</taxon>
        <taxon>Pentapetalae</taxon>
        <taxon>asterids</taxon>
        <taxon>campanulids</taxon>
        <taxon>Asterales</taxon>
        <taxon>Asteraceae</taxon>
        <taxon>Asteroideae</taxon>
        <taxon>Anthemideae</taxon>
        <taxon>Anthemidinae</taxon>
        <taxon>Tanacetum</taxon>
    </lineage>
</organism>
<dbReference type="GO" id="GO:0003676">
    <property type="term" value="F:nucleic acid binding"/>
    <property type="evidence" value="ECO:0007669"/>
    <property type="project" value="InterPro"/>
</dbReference>
<dbReference type="EMBL" id="BKCJ010004154">
    <property type="protein sequence ID" value="GEU59339.1"/>
    <property type="molecule type" value="Genomic_DNA"/>
</dbReference>
<feature type="region of interest" description="Disordered" evidence="2">
    <location>
        <begin position="706"/>
        <end position="767"/>
    </location>
</feature>
<keyword evidence="1" id="KW-0862">Zinc</keyword>
<feature type="region of interest" description="Disordered" evidence="2">
    <location>
        <begin position="1"/>
        <end position="22"/>
    </location>
</feature>
<feature type="region of interest" description="Disordered" evidence="2">
    <location>
        <begin position="376"/>
        <end position="424"/>
    </location>
</feature>
<dbReference type="PANTHER" id="PTHR45023:SF4">
    <property type="entry name" value="GLYCINE-RICH PROTEIN-RELATED"/>
    <property type="match status" value="1"/>
</dbReference>
<dbReference type="SMART" id="SM00343">
    <property type="entry name" value="ZnF_C2HC"/>
    <property type="match status" value="1"/>
</dbReference>
<evidence type="ECO:0000259" key="3">
    <source>
        <dbReference type="PROSITE" id="PS50158"/>
    </source>
</evidence>
<dbReference type="InterPro" id="IPR001878">
    <property type="entry name" value="Znf_CCHC"/>
</dbReference>
<evidence type="ECO:0000313" key="4">
    <source>
        <dbReference type="EMBL" id="GEU59339.1"/>
    </source>
</evidence>
<dbReference type="InterPro" id="IPR057670">
    <property type="entry name" value="SH3_retrovirus"/>
</dbReference>
<keyword evidence="1" id="KW-0479">Metal-binding</keyword>
<dbReference type="SUPFAM" id="SSF57756">
    <property type="entry name" value="Retrovirus zinc finger-like domains"/>
    <property type="match status" value="1"/>
</dbReference>
<accession>A0A6L2LDX8</accession>
<evidence type="ECO:0000256" key="2">
    <source>
        <dbReference type="SAM" id="MobiDB-lite"/>
    </source>
</evidence>
<protein>
    <recommendedName>
        <fullName evidence="3">CCHC-type domain-containing protein</fullName>
    </recommendedName>
</protein>
<feature type="region of interest" description="Disordered" evidence="2">
    <location>
        <begin position="900"/>
        <end position="925"/>
    </location>
</feature>
<feature type="compositionally biased region" description="Acidic residues" evidence="2">
    <location>
        <begin position="747"/>
        <end position="766"/>
    </location>
</feature>
<dbReference type="GO" id="GO:0008270">
    <property type="term" value="F:zinc ion binding"/>
    <property type="evidence" value="ECO:0007669"/>
    <property type="project" value="UniProtKB-KW"/>
</dbReference>
<keyword evidence="1" id="KW-0863">Zinc-finger</keyword>
<comment type="caution">
    <text evidence="4">The sequence shown here is derived from an EMBL/GenBank/DDBJ whole genome shotgun (WGS) entry which is preliminary data.</text>
</comment>
<feature type="region of interest" description="Disordered" evidence="2">
    <location>
        <begin position="804"/>
        <end position="837"/>
    </location>
</feature>
<feature type="domain" description="CCHC-type" evidence="3">
    <location>
        <begin position="122"/>
        <end position="137"/>
    </location>
</feature>
<dbReference type="PROSITE" id="PS50158">
    <property type="entry name" value="ZF_CCHC"/>
    <property type="match status" value="1"/>
</dbReference>